<dbReference type="PANTHER" id="PTHR22683">
    <property type="entry name" value="SPORULATION PROTEIN RELATED"/>
    <property type="match status" value="1"/>
</dbReference>
<keyword evidence="3 10" id="KW-0812">Transmembrane</keyword>
<feature type="binding site" evidence="9">
    <location>
        <begin position="1106"/>
        <end position="1113"/>
    </location>
    <ligand>
        <name>ATP</name>
        <dbReference type="ChEBI" id="CHEBI:30616"/>
    </ligand>
</feature>
<keyword evidence="7 10" id="KW-1133">Transmembrane helix</keyword>
<evidence type="ECO:0000256" key="7">
    <source>
        <dbReference type="ARBA" id="ARBA00022989"/>
    </source>
</evidence>
<evidence type="ECO:0000256" key="8">
    <source>
        <dbReference type="ARBA" id="ARBA00023136"/>
    </source>
</evidence>
<reference evidence="12 13" key="1">
    <citation type="journal article" date="2018" name="Front. Microbiol.">
        <title>Genome Sequencing of Streptomyces atratus SCSIOZH16 and Activation Production of Nocardamine via Metabolic Engineering.</title>
        <authorList>
            <person name="Li Y."/>
            <person name="Zhang C."/>
            <person name="Liu C."/>
            <person name="Ju J."/>
            <person name="Ma J."/>
        </authorList>
    </citation>
    <scope>NUCLEOTIDE SEQUENCE [LARGE SCALE GENOMIC DNA]</scope>
    <source>
        <strain evidence="12 13">SCSIO_ZH16</strain>
    </source>
</reference>
<evidence type="ECO:0000256" key="10">
    <source>
        <dbReference type="SAM" id="Phobius"/>
    </source>
</evidence>
<organism evidence="12 13">
    <name type="scientific">Streptomyces atratus</name>
    <dbReference type="NCBI Taxonomy" id="1893"/>
    <lineage>
        <taxon>Bacteria</taxon>
        <taxon>Bacillati</taxon>
        <taxon>Actinomycetota</taxon>
        <taxon>Actinomycetes</taxon>
        <taxon>Kitasatosporales</taxon>
        <taxon>Streptomycetaceae</taxon>
        <taxon>Streptomyces</taxon>
    </lineage>
</organism>
<dbReference type="SUPFAM" id="SSF52540">
    <property type="entry name" value="P-loop containing nucleoside triphosphate hydrolases"/>
    <property type="match status" value="3"/>
</dbReference>
<gene>
    <name evidence="12" type="ORF">C5746_31075</name>
</gene>
<dbReference type="Gene3D" id="3.40.50.300">
    <property type="entry name" value="P-loop containing nucleotide triphosphate hydrolases"/>
    <property type="match status" value="3"/>
</dbReference>
<keyword evidence="4" id="KW-0677">Repeat</keyword>
<name>A0A2Z5JJV9_STRAR</name>
<evidence type="ECO:0000256" key="3">
    <source>
        <dbReference type="ARBA" id="ARBA00022692"/>
    </source>
</evidence>
<dbReference type="EMBL" id="CP027306">
    <property type="protein sequence ID" value="AXE80677.1"/>
    <property type="molecule type" value="Genomic_DNA"/>
</dbReference>
<keyword evidence="2" id="KW-1003">Cell membrane</keyword>
<evidence type="ECO:0000256" key="2">
    <source>
        <dbReference type="ARBA" id="ARBA00022475"/>
    </source>
</evidence>
<dbReference type="NCBIfam" id="TIGR03924">
    <property type="entry name" value="T7SS_EccC_a"/>
    <property type="match status" value="1"/>
</dbReference>
<dbReference type="KEGG" id="sata:C5746_31075"/>
<accession>A0A2Z5JJV9</accession>
<evidence type="ECO:0000256" key="9">
    <source>
        <dbReference type="PROSITE-ProRule" id="PRU00289"/>
    </source>
</evidence>
<evidence type="ECO:0000256" key="1">
    <source>
        <dbReference type="ARBA" id="ARBA00004651"/>
    </source>
</evidence>
<feature type="binding site" evidence="9">
    <location>
        <begin position="819"/>
        <end position="826"/>
    </location>
    <ligand>
        <name>ATP</name>
        <dbReference type="ChEBI" id="CHEBI:30616"/>
    </ligand>
</feature>
<proteinExistence type="predicted"/>
<evidence type="ECO:0000256" key="4">
    <source>
        <dbReference type="ARBA" id="ARBA00022737"/>
    </source>
</evidence>
<dbReference type="GeneID" id="95522840"/>
<dbReference type="GO" id="GO:0003677">
    <property type="term" value="F:DNA binding"/>
    <property type="evidence" value="ECO:0007669"/>
    <property type="project" value="InterPro"/>
</dbReference>
<feature type="domain" description="FtsK" evidence="11">
    <location>
        <begin position="1088"/>
        <end position="1271"/>
    </location>
</feature>
<keyword evidence="6 9" id="KW-0067">ATP-binding</keyword>
<dbReference type="InterPro" id="IPR023836">
    <property type="entry name" value="EccCa-like_Actinobacteria"/>
</dbReference>
<dbReference type="InterPro" id="IPR002543">
    <property type="entry name" value="FtsK_dom"/>
</dbReference>
<dbReference type="Pfam" id="PF01580">
    <property type="entry name" value="FtsK_SpoIIIE"/>
    <property type="match status" value="3"/>
</dbReference>
<dbReference type="InterPro" id="IPR023837">
    <property type="entry name" value="EccCb-like_Actinobacteria"/>
</dbReference>
<evidence type="ECO:0000259" key="11">
    <source>
        <dbReference type="PROSITE" id="PS50901"/>
    </source>
</evidence>
<dbReference type="NCBIfam" id="TIGR03925">
    <property type="entry name" value="T7SS_EccC_b"/>
    <property type="match status" value="1"/>
</dbReference>
<sequence>MPHGELSLQEPPTVPETQSAMGNMITYMPMALSSLGMVLIFLRPGSGGGPMMYVAIGLMALSAVGMLVSQIVRASGDRKRALLGERRDYMRYLSISRRRIRKVITQQREAQAWSHPDPASLWSLVPTARLWERRAAHADFAEVRIAVGEQQLATKLTPLSTKPVEDLEPLSAHALRRFIKAYGTVPDQPVAVYLRTYARILLQSEEAEEDAAHATVRALLAQLSVFHAPQDLRVVVLADHDRQDAWEWVKWLPHAQHPTDVDGGGPVRLVTDSVLGLESLLGEELTGRPAFETDAVPSTEEPYCVVVLDSTRTPADSRLATDGYRNTVTLDVSGSLPWRPSRHTLRLRIAGQRLELVSTDRSGKETTSALGRPDALGPRRARALATLLSPYRMGITTDNGEALTSDVQLTTLLGLPDLHTVDLDAVRDDRSERARLRVPLGLAGDGTPVELDIKEAAQGGMGPHGVLIGATGSGKSELLRTLVLALALTHSSEKLNFVLVDFKGGATFLGLDGLPHTSAVITNLADESSLVDRMQDALHGELMRRQELLRSAGNYTSAFEYETARAAGTDLEPLPTLFVVVDEFSELLSAHRDFMDLFVMVGRLGRSLGVHLLLASQRLDEGRMTQLESHLSYRIALRTFSSMESRGVLGVPDAYQLPSVPGSAILKKDTGTLVRFKAAYVSGPYQGARRVGASAVAGQVVPYRTEWTAPRLPAPDPAPQPVAEEESEESLLALAVSRMREGGRPAHRVWLPPLDSPLSLDVLLMGVEPHAERGLTTIDPELHGTLTVPVGIIDRPFDQTREPLVAELSGAGGHVGIAGGPQSGKSTLVRDLIMSLALTHTPREVQFYCLDFGGGSLGSLRDLPHVGGVTGRLDLERVQRTLAEVHGLVARREKQFAELGIDSMATLRARRAAGEMPDEPYGDVFLVVDGWGTIRQDFMDIMDTFTALAARGLNYGVHLIVAAGRWSEIPTALRDQLGTRFELRLGDSMDSMINMRAAATIPKSPGRGMTDSKHHFLTALPRLDGGDSSSDLGAGVADAVAQVAEHWQGPPAPAVRTLPAVLEPSELPDAEVGADGDLRLPLGLEGNQLDVMWHDFAQTAHLVVVGDAETGKTNLLRSVCQAVTDRYTPAEARVLLIDYRRGLLESVPESHRLGYAVSVDVLKQAVDGIARAMKERLPGADISPAQLKRRDWWSGPQVFLVVDDYDMVSGGNMSNHFGPLLDYLAQGAELGLHLIVARSANGAARAMNDPLLRRLLEVNTPAALLSCPPSEGYLFNDTKPRQLPPGRAQLITRRGVVQVQTPLLPDQDPESP</sequence>
<evidence type="ECO:0000256" key="6">
    <source>
        <dbReference type="ARBA" id="ARBA00022840"/>
    </source>
</evidence>
<dbReference type="Proteomes" id="UP000252698">
    <property type="component" value="Chromosome"/>
</dbReference>
<dbReference type="GO" id="GO:0005524">
    <property type="term" value="F:ATP binding"/>
    <property type="evidence" value="ECO:0007669"/>
    <property type="project" value="UniProtKB-UniRule"/>
</dbReference>
<feature type="domain" description="FtsK" evidence="11">
    <location>
        <begin position="801"/>
        <end position="992"/>
    </location>
</feature>
<dbReference type="PROSITE" id="PS50901">
    <property type="entry name" value="FTSK"/>
    <property type="match status" value="3"/>
</dbReference>
<feature type="binding site" evidence="9">
    <location>
        <begin position="469"/>
        <end position="476"/>
    </location>
    <ligand>
        <name>ATP</name>
        <dbReference type="ChEBI" id="CHEBI:30616"/>
    </ligand>
</feature>
<dbReference type="RefSeq" id="WP_114247097.1">
    <property type="nucleotide sequence ID" value="NZ_CP027306.1"/>
</dbReference>
<dbReference type="SMART" id="SM00382">
    <property type="entry name" value="AAA"/>
    <property type="match status" value="3"/>
</dbReference>
<feature type="domain" description="FtsK" evidence="11">
    <location>
        <begin position="446"/>
        <end position="646"/>
    </location>
</feature>
<dbReference type="InterPro" id="IPR027417">
    <property type="entry name" value="P-loop_NTPase"/>
</dbReference>
<feature type="transmembrane region" description="Helical" evidence="10">
    <location>
        <begin position="20"/>
        <end position="41"/>
    </location>
</feature>
<evidence type="ECO:0000313" key="12">
    <source>
        <dbReference type="EMBL" id="AXE80677.1"/>
    </source>
</evidence>
<dbReference type="InterPro" id="IPR050206">
    <property type="entry name" value="FtsK/SpoIIIE/SftA"/>
</dbReference>
<keyword evidence="5 9" id="KW-0547">Nucleotide-binding</keyword>
<keyword evidence="8 10" id="KW-0472">Membrane</keyword>
<dbReference type="GO" id="GO:0005886">
    <property type="term" value="C:plasma membrane"/>
    <property type="evidence" value="ECO:0007669"/>
    <property type="project" value="UniProtKB-SubCell"/>
</dbReference>
<dbReference type="PANTHER" id="PTHR22683:SF1">
    <property type="entry name" value="TYPE VII SECRETION SYSTEM PROTEIN ESSC"/>
    <property type="match status" value="1"/>
</dbReference>
<dbReference type="InterPro" id="IPR003593">
    <property type="entry name" value="AAA+_ATPase"/>
</dbReference>
<comment type="subcellular location">
    <subcellularLocation>
        <location evidence="1">Cell membrane</location>
        <topology evidence="1">Multi-pass membrane protein</topology>
    </subcellularLocation>
</comment>
<feature type="transmembrane region" description="Helical" evidence="10">
    <location>
        <begin position="53"/>
        <end position="72"/>
    </location>
</feature>
<protein>
    <submittedName>
        <fullName evidence="12">Secretion protein EccC</fullName>
    </submittedName>
</protein>
<evidence type="ECO:0000256" key="5">
    <source>
        <dbReference type="ARBA" id="ARBA00022741"/>
    </source>
</evidence>
<evidence type="ECO:0000313" key="13">
    <source>
        <dbReference type="Proteomes" id="UP000252698"/>
    </source>
</evidence>